<evidence type="ECO:0000256" key="1">
    <source>
        <dbReference type="SAM" id="MobiDB-lite"/>
    </source>
</evidence>
<organism evidence="3 4">
    <name type="scientific">Yinghuangia soli</name>
    <dbReference type="NCBI Taxonomy" id="2908204"/>
    <lineage>
        <taxon>Bacteria</taxon>
        <taxon>Bacillati</taxon>
        <taxon>Actinomycetota</taxon>
        <taxon>Actinomycetes</taxon>
        <taxon>Kitasatosporales</taxon>
        <taxon>Streptomycetaceae</taxon>
        <taxon>Yinghuangia</taxon>
    </lineage>
</organism>
<evidence type="ECO:0000313" key="3">
    <source>
        <dbReference type="EMBL" id="MCF2531867.1"/>
    </source>
</evidence>
<dbReference type="RefSeq" id="WP_235056516.1">
    <property type="nucleotide sequence ID" value="NZ_JAKFHA010000027.1"/>
</dbReference>
<proteinExistence type="predicted"/>
<keyword evidence="2" id="KW-0812">Transmembrane</keyword>
<sequence length="259" mass="26607">MHDVPDTLAPHEAIETEGRGRRRRRSVIGGSVAAILVAAGLAGAVTFIGGDGDGNSASVAGSPTTVTVTSAPPTQTPAPAPTTPAAEDKLVLASGTTADGKPWEVVRVLGASNPPGSPSRPTVSGPGGKPVDRSRQEHVYLTVNGSWQADISGRSAGTQWPWDPAVSSGHPVNWLHRASGSGQSVIVSQVTPEVAKLELVFADGTKMEGVAKPVPDTPEGFVVIAFPTKGGNHGGSFTFTAYDAAGKNIYQWQSDNTDK</sequence>
<comment type="caution">
    <text evidence="3">The sequence shown here is derived from an EMBL/GenBank/DDBJ whole genome shotgun (WGS) entry which is preliminary data.</text>
</comment>
<protein>
    <submittedName>
        <fullName evidence="3">Uncharacterized protein</fullName>
    </submittedName>
</protein>
<keyword evidence="2" id="KW-0472">Membrane</keyword>
<feature type="compositionally biased region" description="Low complexity" evidence="1">
    <location>
        <begin position="59"/>
        <end position="73"/>
    </location>
</feature>
<dbReference type="Proteomes" id="UP001165378">
    <property type="component" value="Unassembled WGS sequence"/>
</dbReference>
<evidence type="ECO:0000256" key="2">
    <source>
        <dbReference type="SAM" id="Phobius"/>
    </source>
</evidence>
<keyword evidence="4" id="KW-1185">Reference proteome</keyword>
<feature type="region of interest" description="Disordered" evidence="1">
    <location>
        <begin position="1"/>
        <end position="22"/>
    </location>
</feature>
<evidence type="ECO:0000313" key="4">
    <source>
        <dbReference type="Proteomes" id="UP001165378"/>
    </source>
</evidence>
<accession>A0AA41Q805</accession>
<name>A0AA41Q805_9ACTN</name>
<reference evidence="3" key="1">
    <citation type="submission" date="2022-01" db="EMBL/GenBank/DDBJ databases">
        <title>Genome-Based Taxonomic Classification of the Phylum Actinobacteria.</title>
        <authorList>
            <person name="Gao Y."/>
        </authorList>
    </citation>
    <scope>NUCLEOTIDE SEQUENCE</scope>
    <source>
        <strain evidence="3">KLBMP 8922</strain>
    </source>
</reference>
<dbReference type="AlphaFoldDB" id="A0AA41Q805"/>
<keyword evidence="2" id="KW-1133">Transmembrane helix</keyword>
<dbReference type="EMBL" id="JAKFHA010000027">
    <property type="protein sequence ID" value="MCF2531867.1"/>
    <property type="molecule type" value="Genomic_DNA"/>
</dbReference>
<gene>
    <name evidence="3" type="ORF">LZ495_32270</name>
</gene>
<feature type="transmembrane region" description="Helical" evidence="2">
    <location>
        <begin position="27"/>
        <end position="48"/>
    </location>
</feature>
<feature type="region of interest" description="Disordered" evidence="1">
    <location>
        <begin position="59"/>
        <end position="84"/>
    </location>
</feature>
<feature type="region of interest" description="Disordered" evidence="1">
    <location>
        <begin position="111"/>
        <end position="132"/>
    </location>
</feature>